<gene>
    <name evidence="2" type="ORF">Acr_27g0001200</name>
</gene>
<evidence type="ECO:0000313" key="3">
    <source>
        <dbReference type="Proteomes" id="UP000585474"/>
    </source>
</evidence>
<accession>A0A7J0H5S7</accession>
<feature type="region of interest" description="Disordered" evidence="1">
    <location>
        <begin position="1"/>
        <end position="21"/>
    </location>
</feature>
<proteinExistence type="predicted"/>
<dbReference type="AlphaFoldDB" id="A0A7J0H5S7"/>
<reference evidence="2 3" key="1">
    <citation type="submission" date="2019-07" db="EMBL/GenBank/DDBJ databases">
        <title>De Novo Assembly of kiwifruit Actinidia rufa.</title>
        <authorList>
            <person name="Sugita-Konishi S."/>
            <person name="Sato K."/>
            <person name="Mori E."/>
            <person name="Abe Y."/>
            <person name="Kisaki G."/>
            <person name="Hamano K."/>
            <person name="Suezawa K."/>
            <person name="Otani M."/>
            <person name="Fukuda T."/>
            <person name="Manabe T."/>
            <person name="Gomi K."/>
            <person name="Tabuchi M."/>
            <person name="Akimitsu K."/>
            <person name="Kataoka I."/>
        </authorList>
    </citation>
    <scope>NUCLEOTIDE SEQUENCE [LARGE SCALE GENOMIC DNA]</scope>
    <source>
        <strain evidence="3">cv. Fuchu</strain>
    </source>
</reference>
<evidence type="ECO:0000256" key="1">
    <source>
        <dbReference type="SAM" id="MobiDB-lite"/>
    </source>
</evidence>
<protein>
    <submittedName>
        <fullName evidence="2">Uncharacterized protein</fullName>
    </submittedName>
</protein>
<sequence>MGDWDDESWRCGEGGEGADLAGMVAGVTDEAAEEEEESLRVAGWLAPKPVAKFWQRQESCAKFDHKFDIAKIATSFVFRYMKDEVRGVKEERT</sequence>
<evidence type="ECO:0000313" key="2">
    <source>
        <dbReference type="EMBL" id="GFZ18381.1"/>
    </source>
</evidence>
<keyword evidence="3" id="KW-1185">Reference proteome</keyword>
<dbReference type="Proteomes" id="UP000585474">
    <property type="component" value="Unassembled WGS sequence"/>
</dbReference>
<name>A0A7J0H5S7_9ERIC</name>
<comment type="caution">
    <text evidence="2">The sequence shown here is derived from an EMBL/GenBank/DDBJ whole genome shotgun (WGS) entry which is preliminary data.</text>
</comment>
<dbReference type="EMBL" id="BJWL01000027">
    <property type="protein sequence ID" value="GFZ18381.1"/>
    <property type="molecule type" value="Genomic_DNA"/>
</dbReference>
<organism evidence="2 3">
    <name type="scientific">Actinidia rufa</name>
    <dbReference type="NCBI Taxonomy" id="165716"/>
    <lineage>
        <taxon>Eukaryota</taxon>
        <taxon>Viridiplantae</taxon>
        <taxon>Streptophyta</taxon>
        <taxon>Embryophyta</taxon>
        <taxon>Tracheophyta</taxon>
        <taxon>Spermatophyta</taxon>
        <taxon>Magnoliopsida</taxon>
        <taxon>eudicotyledons</taxon>
        <taxon>Gunneridae</taxon>
        <taxon>Pentapetalae</taxon>
        <taxon>asterids</taxon>
        <taxon>Ericales</taxon>
        <taxon>Actinidiaceae</taxon>
        <taxon>Actinidia</taxon>
    </lineage>
</organism>